<protein>
    <submittedName>
        <fullName evidence="1">Uncharacterized protein</fullName>
    </submittedName>
</protein>
<reference evidence="1 2" key="2">
    <citation type="submission" date="2020-08" db="EMBL/GenBank/DDBJ databases">
        <authorList>
            <person name="Partida-Martinez L."/>
            <person name="Huntemann M."/>
            <person name="Clum A."/>
            <person name="Wang J."/>
            <person name="Palaniappan K."/>
            <person name="Ritter S."/>
            <person name="Chen I.-M."/>
            <person name="Stamatis D."/>
            <person name="Reddy T."/>
            <person name="O'Malley R."/>
            <person name="Daum C."/>
            <person name="Shapiro N."/>
            <person name="Ivanova N."/>
            <person name="Kyrpides N."/>
            <person name="Woyke T."/>
        </authorList>
    </citation>
    <scope>NUCLEOTIDE SEQUENCE [LARGE SCALE GENOMIC DNA]</scope>
    <source>
        <strain evidence="1 2">RAS26</strain>
    </source>
</reference>
<evidence type="ECO:0000313" key="2">
    <source>
        <dbReference type="Proteomes" id="UP000518206"/>
    </source>
</evidence>
<organism evidence="1 2">
    <name type="scientific">Cellulomonas cellasea</name>
    <dbReference type="NCBI Taxonomy" id="43670"/>
    <lineage>
        <taxon>Bacteria</taxon>
        <taxon>Bacillati</taxon>
        <taxon>Actinomycetota</taxon>
        <taxon>Actinomycetes</taxon>
        <taxon>Micrococcales</taxon>
        <taxon>Cellulomonadaceae</taxon>
        <taxon>Cellulomonas</taxon>
    </lineage>
</organism>
<dbReference type="RefSeq" id="WP_183294350.1">
    <property type="nucleotide sequence ID" value="NZ_JACHVX010000001.1"/>
</dbReference>
<gene>
    <name evidence="1" type="ORF">FHR80_000205</name>
</gene>
<dbReference type="Proteomes" id="UP000518206">
    <property type="component" value="Unassembled WGS sequence"/>
</dbReference>
<dbReference type="EMBL" id="JACHVX010000001">
    <property type="protein sequence ID" value="MBB2921311.1"/>
    <property type="molecule type" value="Genomic_DNA"/>
</dbReference>
<comment type="caution">
    <text evidence="1">The sequence shown here is derived from an EMBL/GenBank/DDBJ whole genome shotgun (WGS) entry which is preliminary data.</text>
</comment>
<proteinExistence type="predicted"/>
<reference evidence="1 2" key="1">
    <citation type="submission" date="2020-08" db="EMBL/GenBank/DDBJ databases">
        <title>The Agave Microbiome: Exploring the role of microbial communities in plant adaptations to desert environments.</title>
        <authorList>
            <person name="Partida-Martinez L.P."/>
        </authorList>
    </citation>
    <scope>NUCLEOTIDE SEQUENCE [LARGE SCALE GENOMIC DNA]</scope>
    <source>
        <strain evidence="1 2">RAS26</strain>
    </source>
</reference>
<sequence>MAQQPLRRHQSPDLPDVLLHMTGRSGRRADDLPGEITALFPTQRLASLLTRQRLYYGPVFDGAARAACFTQTTRRALGALCSSGRYVPVGVAFDKQHVWNAKGGPVHYVRGDDWGFWRDTASERMQALCVRLWPEVAPPHDYTKPGTLNSSEWMHEREWRIPRESPDDWGWAFSPEAVRFLVLPDAAARDELLDVVERMGGDRAWVAGLPVAFHDQASETFAGVDEDVWV</sequence>
<accession>A0A7W4YAE3</accession>
<name>A0A7W4YAE3_9CELL</name>
<evidence type="ECO:0000313" key="1">
    <source>
        <dbReference type="EMBL" id="MBB2921311.1"/>
    </source>
</evidence>
<dbReference type="AlphaFoldDB" id="A0A7W4YAE3"/>